<keyword evidence="4" id="KW-0804">Transcription</keyword>
<evidence type="ECO:0000256" key="1">
    <source>
        <dbReference type="ARBA" id="ARBA00009437"/>
    </source>
</evidence>
<evidence type="ECO:0000256" key="3">
    <source>
        <dbReference type="ARBA" id="ARBA00023125"/>
    </source>
</evidence>
<dbReference type="SUPFAM" id="SSF46785">
    <property type="entry name" value="Winged helix' DNA-binding domain"/>
    <property type="match status" value="1"/>
</dbReference>
<evidence type="ECO:0000313" key="6">
    <source>
        <dbReference type="EMBL" id="MBC8533481.1"/>
    </source>
</evidence>
<feature type="domain" description="HTH lysR-type" evidence="5">
    <location>
        <begin position="1"/>
        <end position="58"/>
    </location>
</feature>
<keyword evidence="7" id="KW-1185">Reference proteome</keyword>
<comment type="similarity">
    <text evidence="1">Belongs to the LysR transcriptional regulatory family.</text>
</comment>
<organism evidence="6 7">
    <name type="scientific">Yeguia hominis</name>
    <dbReference type="NCBI Taxonomy" id="2763662"/>
    <lineage>
        <taxon>Bacteria</taxon>
        <taxon>Bacillati</taxon>
        <taxon>Bacillota</taxon>
        <taxon>Clostridia</taxon>
        <taxon>Eubacteriales</taxon>
        <taxon>Yeguiaceae</taxon>
        <taxon>Yeguia</taxon>
    </lineage>
</organism>
<dbReference type="InterPro" id="IPR036388">
    <property type="entry name" value="WH-like_DNA-bd_sf"/>
</dbReference>
<dbReference type="PROSITE" id="PS50931">
    <property type="entry name" value="HTH_LYSR"/>
    <property type="match status" value="1"/>
</dbReference>
<dbReference type="PANTHER" id="PTHR30126">
    <property type="entry name" value="HTH-TYPE TRANSCRIPTIONAL REGULATOR"/>
    <property type="match status" value="1"/>
</dbReference>
<dbReference type="AlphaFoldDB" id="A0A926HSK1"/>
<dbReference type="Pfam" id="PF03466">
    <property type="entry name" value="LysR_substrate"/>
    <property type="match status" value="1"/>
</dbReference>
<dbReference type="GO" id="GO:0003700">
    <property type="term" value="F:DNA-binding transcription factor activity"/>
    <property type="evidence" value="ECO:0007669"/>
    <property type="project" value="InterPro"/>
</dbReference>
<comment type="caution">
    <text evidence="6">The sequence shown here is derived from an EMBL/GenBank/DDBJ whole genome shotgun (WGS) entry which is preliminary data.</text>
</comment>
<dbReference type="InterPro" id="IPR036390">
    <property type="entry name" value="WH_DNA-bd_sf"/>
</dbReference>
<dbReference type="Proteomes" id="UP000651482">
    <property type="component" value="Unassembled WGS sequence"/>
</dbReference>
<name>A0A926HSK1_9FIRM</name>
<evidence type="ECO:0000256" key="2">
    <source>
        <dbReference type="ARBA" id="ARBA00023015"/>
    </source>
</evidence>
<proteinExistence type="inferred from homology"/>
<reference evidence="6" key="1">
    <citation type="submission" date="2020-08" db="EMBL/GenBank/DDBJ databases">
        <title>Genome public.</title>
        <authorList>
            <person name="Liu C."/>
            <person name="Sun Q."/>
        </authorList>
    </citation>
    <scope>NUCLEOTIDE SEQUENCE</scope>
    <source>
        <strain evidence="6">NSJ-40</strain>
    </source>
</reference>
<dbReference type="RefSeq" id="WP_249318870.1">
    <property type="nucleotide sequence ID" value="NZ_JACRSN010000006.1"/>
</dbReference>
<dbReference type="PRINTS" id="PR00039">
    <property type="entry name" value="HTHLYSR"/>
</dbReference>
<evidence type="ECO:0000313" key="7">
    <source>
        <dbReference type="Proteomes" id="UP000651482"/>
    </source>
</evidence>
<dbReference type="Pfam" id="PF00126">
    <property type="entry name" value="HTH_1"/>
    <property type="match status" value="1"/>
</dbReference>
<dbReference type="EMBL" id="JACRSN010000006">
    <property type="protein sequence ID" value="MBC8533481.1"/>
    <property type="molecule type" value="Genomic_DNA"/>
</dbReference>
<evidence type="ECO:0000256" key="4">
    <source>
        <dbReference type="ARBA" id="ARBA00023163"/>
    </source>
</evidence>
<protein>
    <submittedName>
        <fullName evidence="6">LysR family transcriptional regulator</fullName>
    </submittedName>
</protein>
<evidence type="ECO:0000259" key="5">
    <source>
        <dbReference type="PROSITE" id="PS50931"/>
    </source>
</evidence>
<keyword evidence="2" id="KW-0805">Transcription regulation</keyword>
<gene>
    <name evidence="6" type="ORF">IAG03_05580</name>
</gene>
<dbReference type="SUPFAM" id="SSF53850">
    <property type="entry name" value="Periplasmic binding protein-like II"/>
    <property type="match status" value="1"/>
</dbReference>
<dbReference type="FunFam" id="1.10.10.10:FF:000001">
    <property type="entry name" value="LysR family transcriptional regulator"/>
    <property type="match status" value="1"/>
</dbReference>
<sequence length="305" mass="34653">MELRNLHTFLRTAELLSFTRAADELGYSQSAVTMQIRALESELHVPLFDRIGKKVTLTDSGRILLKYAADLIKTEEKARAALSVPGNPAGVLRIGTIESLLISVFPSLLHRYHQAYPKVETILRTGLTEALFEMLRQNEVDLIYFFDRRRPSPDRICVLEAASPAFFVAGVNYLRSEKSMSTLKEIIREPLILTETGVSYRYELEQRLAAQGESANPFLEIGNTEVIVRLLRVNAGVSFLPEFAVQRELQMGTLRKIPASDCHVQLWAQLCYHKNKWITPQMKGFLQLAQETASEFYNDFSIKID</sequence>
<dbReference type="CDD" id="cd05466">
    <property type="entry name" value="PBP2_LTTR_substrate"/>
    <property type="match status" value="1"/>
</dbReference>
<accession>A0A926HSK1</accession>
<keyword evidence="3" id="KW-0238">DNA-binding</keyword>
<dbReference type="InterPro" id="IPR000847">
    <property type="entry name" value="LysR_HTH_N"/>
</dbReference>
<dbReference type="Gene3D" id="3.40.190.290">
    <property type="match status" value="1"/>
</dbReference>
<dbReference type="InterPro" id="IPR005119">
    <property type="entry name" value="LysR_subst-bd"/>
</dbReference>
<dbReference type="PANTHER" id="PTHR30126:SF40">
    <property type="entry name" value="HTH-TYPE TRANSCRIPTIONAL REGULATOR GLTR"/>
    <property type="match status" value="1"/>
</dbReference>
<dbReference type="Gene3D" id="1.10.10.10">
    <property type="entry name" value="Winged helix-like DNA-binding domain superfamily/Winged helix DNA-binding domain"/>
    <property type="match status" value="1"/>
</dbReference>
<dbReference type="GO" id="GO:0000976">
    <property type="term" value="F:transcription cis-regulatory region binding"/>
    <property type="evidence" value="ECO:0007669"/>
    <property type="project" value="TreeGrafter"/>
</dbReference>